<protein>
    <submittedName>
        <fullName evidence="2">Separase</fullName>
    </submittedName>
</protein>
<proteinExistence type="predicted"/>
<dbReference type="WBParaSite" id="PTRK_0001177700.1">
    <property type="protein sequence ID" value="PTRK_0001177700.1"/>
    <property type="gene ID" value="PTRK_0001177700"/>
</dbReference>
<sequence length="543" mass="64874">MKPNIHAGRDFTEEENALLNDVTCDITKLVDKIPKKDISFEFLVLNTYEHERIEYCKMLTGKTLKDCSIVKLKEIAKKGIVDKKITNDNFYDYFYLLSKGVYRINFSLYKMFYMMVTFMYSNDISMIHFFNQNIIELYLKKKDEYLSSPNFELLKDNKLKSYTNIAMIYFTLCNSDNIIFDNDYFGTTILEEVLKEYSNMRASNAFDELNRNNFQNSVQFMLIKCMILLSKLYNTMDNKKIVLEMYDTIVNLKYFNLLPLHLQCGIIYGYCESLKKYGEKSKILESVKKQIKREEEFPLYYKAKFYQIISEDLRRSGKLDSDNVVNFFPILNWTIDYSAYKDDPNFKSIKNDKDKICYVLKDFTKCKYVSIFDKNLWIEISLLLIFNNLQMDEIKSLFYSEHYSLFSKAKLKTLLSKCHSFLLKLNTQETMEVIQSNHSSYLKFMKIKNNGSINFKNIKEYILFVSCFKVENMIELIRYVLREPYQELNREFVYLWEPSDHKCFVVFVTSNKDHKDLHLREKVALHLLKKFINVHSYIVEIER</sequence>
<dbReference type="Proteomes" id="UP000038045">
    <property type="component" value="Unplaced"/>
</dbReference>
<evidence type="ECO:0000313" key="2">
    <source>
        <dbReference type="WBParaSite" id="PTRK_0001177700.1"/>
    </source>
</evidence>
<accession>A0A0N4ZTE8</accession>
<name>A0A0N4ZTE8_PARTI</name>
<keyword evidence="1" id="KW-1185">Reference proteome</keyword>
<organism evidence="1 2">
    <name type="scientific">Parastrongyloides trichosuri</name>
    <name type="common">Possum-specific nematode worm</name>
    <dbReference type="NCBI Taxonomy" id="131310"/>
    <lineage>
        <taxon>Eukaryota</taxon>
        <taxon>Metazoa</taxon>
        <taxon>Ecdysozoa</taxon>
        <taxon>Nematoda</taxon>
        <taxon>Chromadorea</taxon>
        <taxon>Rhabditida</taxon>
        <taxon>Tylenchina</taxon>
        <taxon>Panagrolaimomorpha</taxon>
        <taxon>Strongyloidoidea</taxon>
        <taxon>Strongyloididae</taxon>
        <taxon>Parastrongyloides</taxon>
    </lineage>
</organism>
<reference evidence="2" key="1">
    <citation type="submission" date="2017-02" db="UniProtKB">
        <authorList>
            <consortium name="WormBaseParasite"/>
        </authorList>
    </citation>
    <scope>IDENTIFICATION</scope>
</reference>
<evidence type="ECO:0000313" key="1">
    <source>
        <dbReference type="Proteomes" id="UP000038045"/>
    </source>
</evidence>
<dbReference type="AlphaFoldDB" id="A0A0N4ZTE8"/>